<dbReference type="Gene3D" id="3.40.50.2300">
    <property type="match status" value="1"/>
</dbReference>
<dbReference type="Gene3D" id="3.30.565.10">
    <property type="entry name" value="Histidine kinase-like ATPase, C-terminal domain"/>
    <property type="match status" value="1"/>
</dbReference>
<reference evidence="9 10" key="1">
    <citation type="journal article" date="2019" name="Int. J. Syst. Evol. Microbiol.">
        <title>The Global Catalogue of Microorganisms (GCM) 10K type strain sequencing project: providing services to taxonomists for standard genome sequencing and annotation.</title>
        <authorList>
            <consortium name="The Broad Institute Genomics Platform"/>
            <consortium name="The Broad Institute Genome Sequencing Center for Infectious Disease"/>
            <person name="Wu L."/>
            <person name="Ma J."/>
        </authorList>
    </citation>
    <scope>NUCLEOTIDE SEQUENCE [LARGE SCALE GENOMIC DNA]</scope>
    <source>
        <strain evidence="9 10">JCM 16242</strain>
    </source>
</reference>
<dbReference type="CDD" id="cd00130">
    <property type="entry name" value="PAS"/>
    <property type="match status" value="1"/>
</dbReference>
<dbReference type="SUPFAM" id="SSF52172">
    <property type="entry name" value="CheY-like"/>
    <property type="match status" value="1"/>
</dbReference>
<evidence type="ECO:0000259" key="8">
    <source>
        <dbReference type="PROSITE" id="PS50113"/>
    </source>
</evidence>
<dbReference type="Proteomes" id="UP001500657">
    <property type="component" value="Unassembled WGS sequence"/>
</dbReference>
<dbReference type="SMART" id="SM00448">
    <property type="entry name" value="REC"/>
    <property type="match status" value="1"/>
</dbReference>
<dbReference type="PROSITE" id="PS50113">
    <property type="entry name" value="PAC"/>
    <property type="match status" value="1"/>
</dbReference>
<proteinExistence type="predicted"/>
<dbReference type="InterPro" id="IPR000700">
    <property type="entry name" value="PAS-assoc_C"/>
</dbReference>
<dbReference type="InterPro" id="IPR004358">
    <property type="entry name" value="Sig_transdc_His_kin-like_C"/>
</dbReference>
<dbReference type="InterPro" id="IPR036890">
    <property type="entry name" value="HATPase_C_sf"/>
</dbReference>
<feature type="domain" description="Response regulatory" evidence="7">
    <location>
        <begin position="582"/>
        <end position="698"/>
    </location>
</feature>
<dbReference type="PRINTS" id="PR00344">
    <property type="entry name" value="BCTRLSENSOR"/>
</dbReference>
<evidence type="ECO:0000256" key="3">
    <source>
        <dbReference type="ARBA" id="ARBA00022553"/>
    </source>
</evidence>
<dbReference type="InterPro" id="IPR035965">
    <property type="entry name" value="PAS-like_dom_sf"/>
</dbReference>
<organism evidence="9 10">
    <name type="scientific">Rhodanobacter caeni</name>
    <dbReference type="NCBI Taxonomy" id="657654"/>
    <lineage>
        <taxon>Bacteria</taxon>
        <taxon>Pseudomonadati</taxon>
        <taxon>Pseudomonadota</taxon>
        <taxon>Gammaproteobacteria</taxon>
        <taxon>Lysobacterales</taxon>
        <taxon>Rhodanobacteraceae</taxon>
        <taxon>Rhodanobacter</taxon>
    </lineage>
</organism>
<dbReference type="PANTHER" id="PTHR43065:SF42">
    <property type="entry name" value="TWO-COMPONENT SENSOR PPRA"/>
    <property type="match status" value="1"/>
</dbReference>
<dbReference type="SMART" id="SM00091">
    <property type="entry name" value="PAS"/>
    <property type="match status" value="2"/>
</dbReference>
<keyword evidence="3 4" id="KW-0597">Phosphoprotein</keyword>
<sequence>MVDFQQVFEHAPVPLMVLDRQLRYVAANRAYLEVTASTLEALMGRCLFDVFPDEPGDSNRHSAEMLRSSLECVLATGRADTLALIPYKVPQRFEHGTQLVDRYWSATHTPLLDERGEVAWVLQHTEDVTELHTLRRAAAVAQMSDERLVGDEHVGTRVLARARRVQQENVLLLRERERLQSLFEQAPGFVCILRGPDHVFDIANAAYRTMVGRQDVIGKPLAHVLPEVVEQGFTALLDSVSTSGHAYVGQAFRVMLERDGVMREFFLDFIYQPIHEADGSVSGVFVQGNDVTDRVLAHKQLLQQQEHLEELVQQRTRELADAEAALRQAQKLEAVGRLTGGIAHDFNNLLQVVSGNLQLLEDNVQDNPAARRRLANASMAVDRGARLASQLLSFGRRQPLQPQAVDVAELVGGMGDMLQRVLGGAIELTVRTGEHLSRAWADPAQMENALLNLAINARDAMQGEGRILIEADNAAIRAEAAAGELPVGDYLRLSLSDDGCGMSSETLAQAFEPFFTTKAEGQGSGLGLSMVYGFAKQSGGHVAIASAPGKGTTVTLYLPRAKASADVVPPAPVVPGAGGSETILVVEDDSQVLTTVVELLGELGYTVLTAGNGEEALAVLASVPSIDLLFTDVMMPGPVKGMMVVDEARKRHPRIAVLHTSGYPREGIIKDGFLNQGVHLLGKPYTREALASALRQLLD</sequence>
<dbReference type="PROSITE" id="PS50109">
    <property type="entry name" value="HIS_KIN"/>
    <property type="match status" value="1"/>
</dbReference>
<evidence type="ECO:0000256" key="4">
    <source>
        <dbReference type="PROSITE-ProRule" id="PRU00169"/>
    </source>
</evidence>
<feature type="domain" description="PAC" evidence="8">
    <location>
        <begin position="248"/>
        <end position="303"/>
    </location>
</feature>
<dbReference type="Gene3D" id="1.10.287.130">
    <property type="match status" value="1"/>
</dbReference>
<dbReference type="InterPro" id="IPR003594">
    <property type="entry name" value="HATPase_dom"/>
</dbReference>
<evidence type="ECO:0000256" key="2">
    <source>
        <dbReference type="ARBA" id="ARBA00012438"/>
    </source>
</evidence>
<gene>
    <name evidence="9" type="ORF">GCM10009126_07780</name>
</gene>
<feature type="domain" description="Histidine kinase" evidence="6">
    <location>
        <begin position="341"/>
        <end position="562"/>
    </location>
</feature>
<protein>
    <recommendedName>
        <fullName evidence="2">histidine kinase</fullName>
        <ecNumber evidence="2">2.7.13.3</ecNumber>
    </recommendedName>
</protein>
<dbReference type="RefSeq" id="WP_343880356.1">
    <property type="nucleotide sequence ID" value="NZ_BAAAFO010000001.1"/>
</dbReference>
<dbReference type="EC" id="2.7.13.3" evidence="2"/>
<dbReference type="InterPro" id="IPR003661">
    <property type="entry name" value="HisK_dim/P_dom"/>
</dbReference>
<dbReference type="InterPro" id="IPR011006">
    <property type="entry name" value="CheY-like_superfamily"/>
</dbReference>
<dbReference type="InterPro" id="IPR005467">
    <property type="entry name" value="His_kinase_dom"/>
</dbReference>
<evidence type="ECO:0000256" key="1">
    <source>
        <dbReference type="ARBA" id="ARBA00000085"/>
    </source>
</evidence>
<dbReference type="SUPFAM" id="SSF55874">
    <property type="entry name" value="ATPase domain of HSP90 chaperone/DNA topoisomerase II/histidine kinase"/>
    <property type="match status" value="1"/>
</dbReference>
<keyword evidence="10" id="KW-1185">Reference proteome</keyword>
<dbReference type="Pfam" id="PF00072">
    <property type="entry name" value="Response_reg"/>
    <property type="match status" value="1"/>
</dbReference>
<dbReference type="SMART" id="SM00387">
    <property type="entry name" value="HATPase_c"/>
    <property type="match status" value="1"/>
</dbReference>
<dbReference type="EMBL" id="BAAAFO010000001">
    <property type="protein sequence ID" value="GAA0244550.1"/>
    <property type="molecule type" value="Genomic_DNA"/>
</dbReference>
<evidence type="ECO:0000313" key="9">
    <source>
        <dbReference type="EMBL" id="GAA0244550.1"/>
    </source>
</evidence>
<evidence type="ECO:0000259" key="7">
    <source>
        <dbReference type="PROSITE" id="PS50110"/>
    </source>
</evidence>
<dbReference type="SUPFAM" id="SSF47384">
    <property type="entry name" value="Homodimeric domain of signal transducing histidine kinase"/>
    <property type="match status" value="1"/>
</dbReference>
<evidence type="ECO:0000259" key="6">
    <source>
        <dbReference type="PROSITE" id="PS50109"/>
    </source>
</evidence>
<dbReference type="SMART" id="SM00388">
    <property type="entry name" value="HisKA"/>
    <property type="match status" value="1"/>
</dbReference>
<evidence type="ECO:0000256" key="5">
    <source>
        <dbReference type="SAM" id="Coils"/>
    </source>
</evidence>
<dbReference type="Pfam" id="PF02518">
    <property type="entry name" value="HATPase_c"/>
    <property type="match status" value="1"/>
</dbReference>
<comment type="caution">
    <text evidence="9">The sequence shown here is derived from an EMBL/GenBank/DDBJ whole genome shotgun (WGS) entry which is preliminary data.</text>
</comment>
<dbReference type="CDD" id="cd00082">
    <property type="entry name" value="HisKA"/>
    <property type="match status" value="1"/>
</dbReference>
<name>A0ABN0UB05_9GAMM</name>
<accession>A0ABN0UB05</accession>
<feature type="coiled-coil region" evidence="5">
    <location>
        <begin position="298"/>
        <end position="332"/>
    </location>
</feature>
<dbReference type="Gene3D" id="3.30.450.20">
    <property type="entry name" value="PAS domain"/>
    <property type="match status" value="2"/>
</dbReference>
<dbReference type="PROSITE" id="PS50110">
    <property type="entry name" value="RESPONSE_REGULATORY"/>
    <property type="match status" value="1"/>
</dbReference>
<dbReference type="InterPro" id="IPR001789">
    <property type="entry name" value="Sig_transdc_resp-reg_receiver"/>
</dbReference>
<keyword evidence="5" id="KW-0175">Coiled coil</keyword>
<dbReference type="InterPro" id="IPR013656">
    <property type="entry name" value="PAS_4"/>
</dbReference>
<feature type="modified residue" description="4-aspartylphosphate" evidence="4">
    <location>
        <position position="632"/>
    </location>
</feature>
<evidence type="ECO:0000313" key="10">
    <source>
        <dbReference type="Proteomes" id="UP001500657"/>
    </source>
</evidence>
<dbReference type="InterPro" id="IPR000014">
    <property type="entry name" value="PAS"/>
</dbReference>
<dbReference type="PANTHER" id="PTHR43065">
    <property type="entry name" value="SENSOR HISTIDINE KINASE"/>
    <property type="match status" value="1"/>
</dbReference>
<dbReference type="NCBIfam" id="TIGR00229">
    <property type="entry name" value="sensory_box"/>
    <property type="match status" value="1"/>
</dbReference>
<dbReference type="Pfam" id="PF08448">
    <property type="entry name" value="PAS_4"/>
    <property type="match status" value="2"/>
</dbReference>
<dbReference type="InterPro" id="IPR036097">
    <property type="entry name" value="HisK_dim/P_sf"/>
</dbReference>
<dbReference type="SUPFAM" id="SSF55785">
    <property type="entry name" value="PYP-like sensor domain (PAS domain)"/>
    <property type="match status" value="2"/>
</dbReference>
<comment type="catalytic activity">
    <reaction evidence="1">
        <text>ATP + protein L-histidine = ADP + protein N-phospho-L-histidine.</text>
        <dbReference type="EC" id="2.7.13.3"/>
    </reaction>
</comment>